<proteinExistence type="inferred from homology"/>
<sequence length="1106" mass="131202">MFQMQIQNLQESLEIALEGKNVNEEEKKTEMLENQVKLTRKLNQTMKKNENILMELENFEALNQELQQQSEQLHVENHNLKIELQNVKKQINGQSQNQNQNYQAETMISESINQIKNLNNQENFKIEQIKKDEKWEGEKKQLTLAFANLNKEIQQKENNFNILKNGSQKILNQYNEIADNYIKLEGINGKLMERKKLRKSSEVFEENLTSLGQFFEGSNASFFSQTENQENLEVQNRNCQKLQNQPTQLQNKQKLQQKQKKAKCSMTQLKIQDFLIQGGLQQKIQSEIKNQNNINNKQNKYPIMSQNPQKNVENKQNQVAQNKISKFSQIQIQQESDSEFNDFDNECEQQQFQEFQQDQGNKKSNNIYCENSQFFSEGYMDTTVCSIGHSSVLNTNHNSQNFSTNIYNNSNNNYSCNNNILSNSNSNLFNTLHVLSPKNKKIQIKNNNNIQQSINFLGQLEPYQKKRLINNNLYSEDNKDSDKKNINYNIIEKEKNENSYFSDEEQQENDGLDQDYEYDSDEQESDLIQEQDQNQIQQEILQKQQYVERISEVNSSEDFNATSEISEEYRKELQTIMKKQLLKEDSDSDQISSDKISQQNSFNSKTVRKNNVQIQENCQILQEEPQQLHKQQTSQSENQYSQYNNQYSLESESENSQFGQNIEGYSDLNEYQNMQQEIKEICQDFEQVEISYQIKVSKCPLYPNYRDMEYEKQQQKKQEQEKKQFQSYVFESNSSYNQKKMQKHLSPQQLWLKEKIQNEQQEYQSEQQEQNEEDNDDTIQSQNQHKYSQLQLQSQNQNKEQIQHGLNKNRREILIDWLIELGFDHCIKRDTIYNAINLFDRYAQLADNIEKSELQLIGATCLFISSKQEEVMHLPLQSFVESTANTFTQEQFIAMEKQILKTLRWRISPVTLNTWLNFCLEKWDQFILIQVRKIEEQIENQKIQNSDIILFKSKQDLTAYQRYLEISNMLDCTLLEPETLIYSQKALVLGFLYIFVGLYLNYFEQNIVIQHFYNSSMYLIEDQHGYNSLFESFLAPFGLRTVDLLPSIQYAATYFKISNFDAEIIPINEQNAGNIKREYWESVTQNMLYNQSNQDYIHFRKEHFNW</sequence>
<name>A0A0V0QPY5_PSEPJ</name>
<dbReference type="PANTHER" id="PTHR10177">
    <property type="entry name" value="CYCLINS"/>
    <property type="match status" value="1"/>
</dbReference>
<feature type="region of interest" description="Disordered" evidence="6">
    <location>
        <begin position="496"/>
        <end position="530"/>
    </location>
</feature>
<dbReference type="InterPro" id="IPR036915">
    <property type="entry name" value="Cyclin-like_sf"/>
</dbReference>
<feature type="compositionally biased region" description="Low complexity" evidence="6">
    <location>
        <begin position="788"/>
        <end position="798"/>
    </location>
</feature>
<dbReference type="InParanoid" id="A0A0V0QPY5"/>
<dbReference type="GO" id="GO:0051301">
    <property type="term" value="P:cell division"/>
    <property type="evidence" value="ECO:0007669"/>
    <property type="project" value="UniProtKB-KW"/>
</dbReference>
<dbReference type="FunFam" id="1.10.472.10:FF:000001">
    <property type="entry name" value="G2/mitotic-specific cyclin"/>
    <property type="match status" value="1"/>
</dbReference>
<dbReference type="AlphaFoldDB" id="A0A0V0QPY5"/>
<feature type="region of interest" description="Disordered" evidence="6">
    <location>
        <begin position="583"/>
        <end position="604"/>
    </location>
</feature>
<evidence type="ECO:0000313" key="9">
    <source>
        <dbReference type="EMBL" id="KRX04383.1"/>
    </source>
</evidence>
<feature type="compositionally biased region" description="Acidic residues" evidence="6">
    <location>
        <begin position="502"/>
        <end position="529"/>
    </location>
</feature>
<evidence type="ECO:0000256" key="6">
    <source>
        <dbReference type="SAM" id="MobiDB-lite"/>
    </source>
</evidence>
<feature type="coiled-coil region" evidence="5">
    <location>
        <begin position="225"/>
        <end position="272"/>
    </location>
</feature>
<dbReference type="InterPro" id="IPR013763">
    <property type="entry name" value="Cyclin-like_dom"/>
</dbReference>
<keyword evidence="1" id="KW-0132">Cell division</keyword>
<gene>
    <name evidence="9" type="ORF">PPERSA_05644</name>
</gene>
<keyword evidence="2 4" id="KW-0195">Cyclin</keyword>
<dbReference type="EMBL" id="LDAU01000118">
    <property type="protein sequence ID" value="KRX04383.1"/>
    <property type="molecule type" value="Genomic_DNA"/>
</dbReference>
<evidence type="ECO:0000256" key="5">
    <source>
        <dbReference type="SAM" id="Coils"/>
    </source>
</evidence>
<dbReference type="SMART" id="SM00385">
    <property type="entry name" value="CYCLIN"/>
    <property type="match status" value="1"/>
</dbReference>
<feature type="region of interest" description="Disordered" evidence="6">
    <location>
        <begin position="761"/>
        <end position="804"/>
    </location>
</feature>
<feature type="coiled-coil region" evidence="5">
    <location>
        <begin position="22"/>
        <end position="97"/>
    </location>
</feature>
<feature type="domain" description="Cyclin-like" evidence="8">
    <location>
        <begin position="816"/>
        <end position="901"/>
    </location>
</feature>
<keyword evidence="3" id="KW-0131">Cell cycle</keyword>
<dbReference type="Proteomes" id="UP000054937">
    <property type="component" value="Unassembled WGS sequence"/>
</dbReference>
<dbReference type="InterPro" id="IPR006671">
    <property type="entry name" value="Cyclin_N"/>
</dbReference>
<feature type="transmembrane region" description="Helical" evidence="7">
    <location>
        <begin position="986"/>
        <end position="1003"/>
    </location>
</feature>
<evidence type="ECO:0000259" key="8">
    <source>
        <dbReference type="SMART" id="SM00385"/>
    </source>
</evidence>
<keyword evidence="10" id="KW-1185">Reference proteome</keyword>
<dbReference type="InterPro" id="IPR039361">
    <property type="entry name" value="Cyclin"/>
</dbReference>
<evidence type="ECO:0000256" key="4">
    <source>
        <dbReference type="RuleBase" id="RU000383"/>
    </source>
</evidence>
<evidence type="ECO:0000256" key="2">
    <source>
        <dbReference type="ARBA" id="ARBA00023127"/>
    </source>
</evidence>
<organism evidence="9 10">
    <name type="scientific">Pseudocohnilembus persalinus</name>
    <name type="common">Ciliate</name>
    <dbReference type="NCBI Taxonomy" id="266149"/>
    <lineage>
        <taxon>Eukaryota</taxon>
        <taxon>Sar</taxon>
        <taxon>Alveolata</taxon>
        <taxon>Ciliophora</taxon>
        <taxon>Intramacronucleata</taxon>
        <taxon>Oligohymenophorea</taxon>
        <taxon>Scuticociliatia</taxon>
        <taxon>Philasterida</taxon>
        <taxon>Pseudocohnilembidae</taxon>
        <taxon>Pseudocohnilembus</taxon>
    </lineage>
</organism>
<comment type="caution">
    <text evidence="9">The sequence shown here is derived from an EMBL/GenBank/DDBJ whole genome shotgun (WGS) entry which is preliminary data.</text>
</comment>
<feature type="coiled-coil region" evidence="5">
    <location>
        <begin position="139"/>
        <end position="166"/>
    </location>
</feature>
<keyword evidence="7" id="KW-0472">Membrane</keyword>
<evidence type="ECO:0000313" key="10">
    <source>
        <dbReference type="Proteomes" id="UP000054937"/>
    </source>
</evidence>
<keyword evidence="7" id="KW-0812">Transmembrane</keyword>
<protein>
    <submittedName>
        <fullName evidence="9">Cyclin-like protein</fullName>
    </submittedName>
</protein>
<dbReference type="Pfam" id="PF00134">
    <property type="entry name" value="Cyclin_N"/>
    <property type="match status" value="1"/>
</dbReference>
<keyword evidence="5" id="KW-0175">Coiled coil</keyword>
<reference evidence="9 10" key="1">
    <citation type="journal article" date="2015" name="Sci. Rep.">
        <title>Genome of the facultative scuticociliatosis pathogen Pseudocohnilembus persalinus provides insight into its virulence through horizontal gene transfer.</title>
        <authorList>
            <person name="Xiong J."/>
            <person name="Wang G."/>
            <person name="Cheng J."/>
            <person name="Tian M."/>
            <person name="Pan X."/>
            <person name="Warren A."/>
            <person name="Jiang C."/>
            <person name="Yuan D."/>
            <person name="Miao W."/>
        </authorList>
    </citation>
    <scope>NUCLEOTIDE SEQUENCE [LARGE SCALE GENOMIC DNA]</scope>
    <source>
        <strain evidence="9">36N120E</strain>
    </source>
</reference>
<dbReference type="PROSITE" id="PS00292">
    <property type="entry name" value="CYCLINS"/>
    <property type="match status" value="1"/>
</dbReference>
<evidence type="ECO:0000256" key="3">
    <source>
        <dbReference type="ARBA" id="ARBA00023306"/>
    </source>
</evidence>
<evidence type="ECO:0000256" key="7">
    <source>
        <dbReference type="SAM" id="Phobius"/>
    </source>
</evidence>
<feature type="compositionally biased region" description="Polar residues" evidence="6">
    <location>
        <begin position="778"/>
        <end position="787"/>
    </location>
</feature>
<dbReference type="InterPro" id="IPR048258">
    <property type="entry name" value="Cyclins_cyclin-box"/>
</dbReference>
<dbReference type="OrthoDB" id="5590282at2759"/>
<evidence type="ECO:0000256" key="1">
    <source>
        <dbReference type="ARBA" id="ARBA00022618"/>
    </source>
</evidence>
<dbReference type="Gene3D" id="1.10.472.10">
    <property type="entry name" value="Cyclin-like"/>
    <property type="match status" value="2"/>
</dbReference>
<dbReference type="SUPFAM" id="SSF47954">
    <property type="entry name" value="Cyclin-like"/>
    <property type="match status" value="1"/>
</dbReference>
<accession>A0A0V0QPY5</accession>
<feature type="compositionally biased region" description="Low complexity" evidence="6">
    <location>
        <begin position="589"/>
        <end position="601"/>
    </location>
</feature>
<comment type="similarity">
    <text evidence="4">Belongs to the cyclin family.</text>
</comment>
<keyword evidence="7" id="KW-1133">Transmembrane helix</keyword>